<feature type="chain" id="PRO_5043360558" evidence="1">
    <location>
        <begin position="27"/>
        <end position="144"/>
    </location>
</feature>
<evidence type="ECO:0000313" key="2">
    <source>
        <dbReference type="EMBL" id="GIY88964.1"/>
    </source>
</evidence>
<reference evidence="2 3" key="1">
    <citation type="submission" date="2021-06" db="EMBL/GenBank/DDBJ databases">
        <title>Caerostris darwini draft genome.</title>
        <authorList>
            <person name="Kono N."/>
            <person name="Arakawa K."/>
        </authorList>
    </citation>
    <scope>NUCLEOTIDE SEQUENCE [LARGE SCALE GENOMIC DNA]</scope>
</reference>
<sequence>QGGSHRQPPSAWIRAILSLLAVPSRHWNCAICAHNTAFVGRPLLNKQGGSHRQPPSAWIRAILSLLAVPSRHWNCAICAHNTAFVGRPLLNKDERGKVDDEEKVPPPAPALKVAPVMVRNHGNIKKIFQFILNKLQGLVSMKRS</sequence>
<feature type="signal peptide" evidence="1">
    <location>
        <begin position="1"/>
        <end position="26"/>
    </location>
</feature>
<dbReference type="AlphaFoldDB" id="A0AAV4X585"/>
<feature type="non-terminal residue" evidence="2">
    <location>
        <position position="1"/>
    </location>
</feature>
<keyword evidence="1" id="KW-0732">Signal</keyword>
<keyword evidence="3" id="KW-1185">Reference proteome</keyword>
<accession>A0AAV4X585</accession>
<gene>
    <name evidence="2" type="ORF">CDAR_561451</name>
</gene>
<protein>
    <submittedName>
        <fullName evidence="2">Uncharacterized protein</fullName>
    </submittedName>
</protein>
<comment type="caution">
    <text evidence="2">The sequence shown here is derived from an EMBL/GenBank/DDBJ whole genome shotgun (WGS) entry which is preliminary data.</text>
</comment>
<evidence type="ECO:0000313" key="3">
    <source>
        <dbReference type="Proteomes" id="UP001054837"/>
    </source>
</evidence>
<name>A0AAV4X585_9ARAC</name>
<evidence type="ECO:0000256" key="1">
    <source>
        <dbReference type="SAM" id="SignalP"/>
    </source>
</evidence>
<dbReference type="Proteomes" id="UP001054837">
    <property type="component" value="Unassembled WGS sequence"/>
</dbReference>
<proteinExistence type="predicted"/>
<organism evidence="2 3">
    <name type="scientific">Caerostris darwini</name>
    <dbReference type="NCBI Taxonomy" id="1538125"/>
    <lineage>
        <taxon>Eukaryota</taxon>
        <taxon>Metazoa</taxon>
        <taxon>Ecdysozoa</taxon>
        <taxon>Arthropoda</taxon>
        <taxon>Chelicerata</taxon>
        <taxon>Arachnida</taxon>
        <taxon>Araneae</taxon>
        <taxon>Araneomorphae</taxon>
        <taxon>Entelegynae</taxon>
        <taxon>Araneoidea</taxon>
        <taxon>Araneidae</taxon>
        <taxon>Caerostris</taxon>
    </lineage>
</organism>
<dbReference type="EMBL" id="BPLQ01015553">
    <property type="protein sequence ID" value="GIY88964.1"/>
    <property type="molecule type" value="Genomic_DNA"/>
</dbReference>